<comment type="caution">
    <text evidence="13">The sequence shown here is derived from an EMBL/GenBank/DDBJ whole genome shotgun (WGS) entry which is preliminary data.</text>
</comment>
<dbReference type="Pfam" id="PF03550">
    <property type="entry name" value="LolB"/>
    <property type="match status" value="1"/>
</dbReference>
<dbReference type="InterPro" id="IPR029046">
    <property type="entry name" value="LolA/LolB/LppX"/>
</dbReference>
<proteinExistence type="inferred from homology"/>
<evidence type="ECO:0000256" key="6">
    <source>
        <dbReference type="ARBA" id="ARBA00022729"/>
    </source>
</evidence>
<evidence type="ECO:0000256" key="10">
    <source>
        <dbReference type="ARBA" id="ARBA00023186"/>
    </source>
</evidence>
<comment type="similarity">
    <text evidence="2">Belongs to the LolB family.</text>
</comment>
<dbReference type="CDD" id="cd16326">
    <property type="entry name" value="LolB"/>
    <property type="match status" value="1"/>
</dbReference>
<dbReference type="SUPFAM" id="SSF89392">
    <property type="entry name" value="Prokaryotic lipoproteins and lipoprotein localization factors"/>
    <property type="match status" value="1"/>
</dbReference>
<evidence type="ECO:0000256" key="7">
    <source>
        <dbReference type="ARBA" id="ARBA00022927"/>
    </source>
</evidence>
<keyword evidence="14" id="KW-1185">Reference proteome</keyword>
<dbReference type="AlphaFoldDB" id="A0A261SNJ7"/>
<reference evidence="14" key="1">
    <citation type="submission" date="2017-05" db="EMBL/GenBank/DDBJ databases">
        <title>Complete and WGS of Bordetella genogroups.</title>
        <authorList>
            <person name="Spilker T."/>
            <person name="Lipuma J."/>
        </authorList>
    </citation>
    <scope>NUCLEOTIDE SEQUENCE [LARGE SCALE GENOMIC DNA]</scope>
    <source>
        <strain evidence="14">AU16122</strain>
    </source>
</reference>
<evidence type="ECO:0000256" key="9">
    <source>
        <dbReference type="ARBA" id="ARBA00023139"/>
    </source>
</evidence>
<protein>
    <recommendedName>
        <fullName evidence="4">Outer-membrane lipoprotein LolB</fullName>
    </recommendedName>
</protein>
<keyword evidence="11" id="KW-0998">Cell outer membrane</keyword>
<evidence type="ECO:0000256" key="2">
    <source>
        <dbReference type="ARBA" id="ARBA00009696"/>
    </source>
</evidence>
<gene>
    <name evidence="13" type="ORF">CAL29_02445</name>
</gene>
<comment type="subcellular location">
    <subcellularLocation>
        <location evidence="1">Cell outer membrane</location>
        <topology evidence="1">Lipid-anchor</topology>
    </subcellularLocation>
</comment>
<keyword evidence="8" id="KW-0472">Membrane</keyword>
<keyword evidence="9" id="KW-0564">Palmitate</keyword>
<evidence type="ECO:0000256" key="11">
    <source>
        <dbReference type="ARBA" id="ARBA00023237"/>
    </source>
</evidence>
<keyword evidence="5" id="KW-0813">Transport</keyword>
<keyword evidence="10" id="KW-0143">Chaperone</keyword>
<dbReference type="GO" id="GO:0009279">
    <property type="term" value="C:cell outer membrane"/>
    <property type="evidence" value="ECO:0007669"/>
    <property type="project" value="UniProtKB-SubCell"/>
</dbReference>
<evidence type="ECO:0000256" key="4">
    <source>
        <dbReference type="ARBA" id="ARBA00016202"/>
    </source>
</evidence>
<dbReference type="Proteomes" id="UP000216020">
    <property type="component" value="Unassembled WGS sequence"/>
</dbReference>
<organism evidence="13 14">
    <name type="scientific">Bordetella genomosp. 10</name>
    <dbReference type="NCBI Taxonomy" id="1416804"/>
    <lineage>
        <taxon>Bacteria</taxon>
        <taxon>Pseudomonadati</taxon>
        <taxon>Pseudomonadota</taxon>
        <taxon>Betaproteobacteria</taxon>
        <taxon>Burkholderiales</taxon>
        <taxon>Alcaligenaceae</taxon>
        <taxon>Bordetella</taxon>
    </lineage>
</organism>
<evidence type="ECO:0000256" key="12">
    <source>
        <dbReference type="ARBA" id="ARBA00023288"/>
    </source>
</evidence>
<evidence type="ECO:0000256" key="5">
    <source>
        <dbReference type="ARBA" id="ARBA00022448"/>
    </source>
</evidence>
<dbReference type="InterPro" id="IPR004565">
    <property type="entry name" value="OM_lipoprot_LolB"/>
</dbReference>
<name>A0A261SNJ7_9BORD</name>
<evidence type="ECO:0000256" key="1">
    <source>
        <dbReference type="ARBA" id="ARBA00004459"/>
    </source>
</evidence>
<sequence length="213" mass="23119">MAAFCRRAAAAARPERDGRPAPRWPQWRAAVVALLCGALAGCVTPDRIAGSGAQNEFSRVGRFALTVNQDDGRQNAVQGGFSWLDDGRRYVLDLTTPLGSTQARVEGRPGLATLDKADGTHLQASDPDALAQDALGSRVPVSGLRDWLRGRLAPQPPAQDVQRDDQQRVAAFQQGGWSARLSRYDDLGPQLLVLERRESDRSILLRLVVTPDS</sequence>
<evidence type="ECO:0000256" key="8">
    <source>
        <dbReference type="ARBA" id="ARBA00023136"/>
    </source>
</evidence>
<dbReference type="Gene3D" id="2.50.20.10">
    <property type="entry name" value="Lipoprotein localisation LolA/LolB/LppX"/>
    <property type="match status" value="1"/>
</dbReference>
<dbReference type="GO" id="GO:0015031">
    <property type="term" value="P:protein transport"/>
    <property type="evidence" value="ECO:0007669"/>
    <property type="project" value="UniProtKB-KW"/>
</dbReference>
<evidence type="ECO:0000313" key="13">
    <source>
        <dbReference type="EMBL" id="OZI38562.1"/>
    </source>
</evidence>
<accession>A0A261SNJ7</accession>
<evidence type="ECO:0000256" key="3">
    <source>
        <dbReference type="ARBA" id="ARBA00011245"/>
    </source>
</evidence>
<dbReference type="EMBL" id="NEVM01000001">
    <property type="protein sequence ID" value="OZI38562.1"/>
    <property type="molecule type" value="Genomic_DNA"/>
</dbReference>
<keyword evidence="12 13" id="KW-0449">Lipoprotein</keyword>
<keyword evidence="7" id="KW-0653">Protein transport</keyword>
<keyword evidence="6" id="KW-0732">Signal</keyword>
<evidence type="ECO:0000313" key="14">
    <source>
        <dbReference type="Proteomes" id="UP000216020"/>
    </source>
</evidence>
<dbReference type="OrthoDB" id="5296388at2"/>
<dbReference type="NCBIfam" id="TIGR00548">
    <property type="entry name" value="lolB"/>
    <property type="match status" value="1"/>
</dbReference>
<comment type="subunit">
    <text evidence="3">Monomer.</text>
</comment>